<evidence type="ECO:0000313" key="1">
    <source>
        <dbReference type="EMBL" id="VBB05102.1"/>
    </source>
</evidence>
<organism evidence="1 2">
    <name type="scientific">Lucifera butyrica</name>
    <dbReference type="NCBI Taxonomy" id="1351585"/>
    <lineage>
        <taxon>Bacteria</taxon>
        <taxon>Bacillati</taxon>
        <taxon>Bacillota</taxon>
        <taxon>Negativicutes</taxon>
        <taxon>Veillonellales</taxon>
        <taxon>Veillonellaceae</taxon>
        <taxon>Lucifera</taxon>
    </lineage>
</organism>
<sequence length="34" mass="3824">MDDIKKCPKCGGIMVELGSNKWECTNCNYKEGND</sequence>
<proteinExistence type="predicted"/>
<accession>A0A498R4A5</accession>
<reference evidence="1 2" key="1">
    <citation type="submission" date="2018-06" db="EMBL/GenBank/DDBJ databases">
        <authorList>
            <person name="Strepis N."/>
        </authorList>
    </citation>
    <scope>NUCLEOTIDE SEQUENCE [LARGE SCALE GENOMIC DNA]</scope>
    <source>
        <strain evidence="1">LUCI</strain>
    </source>
</reference>
<name>A0A498R4A5_9FIRM</name>
<dbReference type="AlphaFoldDB" id="A0A498R4A5"/>
<evidence type="ECO:0000313" key="2">
    <source>
        <dbReference type="Proteomes" id="UP000277811"/>
    </source>
</evidence>
<gene>
    <name evidence="1" type="ORF">LUCI_0308</name>
</gene>
<protein>
    <submittedName>
        <fullName evidence="1">Uncharacterized protein</fullName>
    </submittedName>
</protein>
<dbReference type="Proteomes" id="UP000277811">
    <property type="component" value="Unassembled WGS sequence"/>
</dbReference>
<dbReference type="EMBL" id="UPPP01000052">
    <property type="protein sequence ID" value="VBB05102.1"/>
    <property type="molecule type" value="Genomic_DNA"/>
</dbReference>
<keyword evidence="2" id="KW-1185">Reference proteome</keyword>